<protein>
    <recommendedName>
        <fullName evidence="4">BZIP domain-containing protein</fullName>
    </recommendedName>
</protein>
<dbReference type="PANTHER" id="PTHR37012:SF2">
    <property type="entry name" value="BZIP DOMAIN-CONTAINING PROTEIN-RELATED"/>
    <property type="match status" value="1"/>
</dbReference>
<proteinExistence type="predicted"/>
<dbReference type="Proteomes" id="UP000813385">
    <property type="component" value="Unassembled WGS sequence"/>
</dbReference>
<evidence type="ECO:0000313" key="2">
    <source>
        <dbReference type="EMBL" id="KAH7375991.1"/>
    </source>
</evidence>
<name>A0A8K0X8J8_9PEZI</name>
<reference evidence="2" key="1">
    <citation type="journal article" date="2021" name="Nat. Commun.">
        <title>Genetic determinants of endophytism in the Arabidopsis root mycobiome.</title>
        <authorList>
            <person name="Mesny F."/>
            <person name="Miyauchi S."/>
            <person name="Thiergart T."/>
            <person name="Pickel B."/>
            <person name="Atanasova L."/>
            <person name="Karlsson M."/>
            <person name="Huettel B."/>
            <person name="Barry K.W."/>
            <person name="Haridas S."/>
            <person name="Chen C."/>
            <person name="Bauer D."/>
            <person name="Andreopoulos W."/>
            <person name="Pangilinan J."/>
            <person name="LaButti K."/>
            <person name="Riley R."/>
            <person name="Lipzen A."/>
            <person name="Clum A."/>
            <person name="Drula E."/>
            <person name="Henrissat B."/>
            <person name="Kohler A."/>
            <person name="Grigoriev I.V."/>
            <person name="Martin F.M."/>
            <person name="Hacquard S."/>
        </authorList>
    </citation>
    <scope>NUCLEOTIDE SEQUENCE</scope>
    <source>
        <strain evidence="2">MPI-CAGE-AT-0016</strain>
    </source>
</reference>
<dbReference type="Gene3D" id="1.20.5.170">
    <property type="match status" value="1"/>
</dbReference>
<organism evidence="2 3">
    <name type="scientific">Plectosphaerella cucumerina</name>
    <dbReference type="NCBI Taxonomy" id="40658"/>
    <lineage>
        <taxon>Eukaryota</taxon>
        <taxon>Fungi</taxon>
        <taxon>Dikarya</taxon>
        <taxon>Ascomycota</taxon>
        <taxon>Pezizomycotina</taxon>
        <taxon>Sordariomycetes</taxon>
        <taxon>Hypocreomycetidae</taxon>
        <taxon>Glomerellales</taxon>
        <taxon>Plectosphaerellaceae</taxon>
        <taxon>Plectosphaerella</taxon>
    </lineage>
</organism>
<dbReference type="Pfam" id="PF11905">
    <property type="entry name" value="DUF3425"/>
    <property type="match status" value="1"/>
</dbReference>
<feature type="compositionally biased region" description="Basic residues" evidence="1">
    <location>
        <begin position="24"/>
        <end position="37"/>
    </location>
</feature>
<dbReference type="InterPro" id="IPR046347">
    <property type="entry name" value="bZIP_sf"/>
</dbReference>
<comment type="caution">
    <text evidence="2">The sequence shown here is derived from an EMBL/GenBank/DDBJ whole genome shotgun (WGS) entry which is preliminary data.</text>
</comment>
<evidence type="ECO:0008006" key="4">
    <source>
        <dbReference type="Google" id="ProtNLM"/>
    </source>
</evidence>
<accession>A0A8K0X8J8</accession>
<dbReference type="CDD" id="cd14688">
    <property type="entry name" value="bZIP_YAP"/>
    <property type="match status" value="1"/>
</dbReference>
<feature type="region of interest" description="Disordered" evidence="1">
    <location>
        <begin position="1"/>
        <end position="38"/>
    </location>
</feature>
<gene>
    <name evidence="2" type="ORF">B0T11DRAFT_15686</name>
</gene>
<dbReference type="OrthoDB" id="2985014at2759"/>
<sequence length="338" mass="38977">MEPHSDDVNASPNSSRSRAEQKKHMARVAQQRHRQRQKDRIAELEAQLSVLKESGCGQMRRLVDENTRLRQELRHRDSLLDEFAEVLSRRRATVLPSTWAEPPLPLSDNEPTRSLAEEAVTWDPTRDALSLWKTPLTRTLCDLPSHSASKVLLPPPPYDHQLHHIITMAREQRLGIAPPTVEDFLLEDSPNLLSRELKLYKHHWRSRRCSADFLAAYWILYLLVRWQATLDPEAFEAMPAWMRPTILQREAEHLNAIDQVVWPDLRDEIISLSLLDVEAACGVLLDIGKHMVIDVETTEASTIESIQRVVAQLSDMARWKLAPVFFEKYPQWAWTSAC</sequence>
<dbReference type="InterPro" id="IPR021833">
    <property type="entry name" value="DUF3425"/>
</dbReference>
<evidence type="ECO:0000313" key="3">
    <source>
        <dbReference type="Proteomes" id="UP000813385"/>
    </source>
</evidence>
<dbReference type="PANTHER" id="PTHR37012">
    <property type="entry name" value="B-ZIP TRANSCRIPTION FACTOR (EUROFUNG)-RELATED"/>
    <property type="match status" value="1"/>
</dbReference>
<dbReference type="EMBL" id="JAGPXD010000001">
    <property type="protein sequence ID" value="KAH7375991.1"/>
    <property type="molecule type" value="Genomic_DNA"/>
</dbReference>
<evidence type="ECO:0000256" key="1">
    <source>
        <dbReference type="SAM" id="MobiDB-lite"/>
    </source>
</evidence>
<dbReference type="GO" id="GO:0003700">
    <property type="term" value="F:DNA-binding transcription factor activity"/>
    <property type="evidence" value="ECO:0007669"/>
    <property type="project" value="InterPro"/>
</dbReference>
<dbReference type="SUPFAM" id="SSF57959">
    <property type="entry name" value="Leucine zipper domain"/>
    <property type="match status" value="1"/>
</dbReference>
<keyword evidence="3" id="KW-1185">Reference proteome</keyword>
<dbReference type="AlphaFoldDB" id="A0A8K0X8J8"/>